<reference evidence="12 13" key="1">
    <citation type="submission" date="2018-03" db="EMBL/GenBank/DDBJ databases">
        <title>Genome sequencing of Ottowia sp.</title>
        <authorList>
            <person name="Kim S.-J."/>
            <person name="Heo J."/>
            <person name="Kwon S.-W."/>
        </authorList>
    </citation>
    <scope>NUCLEOTIDE SEQUENCE [LARGE SCALE GENOMIC DNA]</scope>
    <source>
        <strain evidence="12 13">KADR8-3</strain>
    </source>
</reference>
<dbReference type="PANTHER" id="PTHR34990">
    <property type="entry name" value="UDP-2,3-DIACYLGLUCOSAMINE HYDROLASE-RELATED"/>
    <property type="match status" value="1"/>
</dbReference>
<dbReference type="GO" id="GO:0019897">
    <property type="term" value="C:extrinsic component of plasma membrane"/>
    <property type="evidence" value="ECO:0007669"/>
    <property type="project" value="UniProtKB-UniRule"/>
</dbReference>
<comment type="pathway">
    <text evidence="10">Glycolipid biosynthesis; lipid IV(A) biosynthesis; lipid IV(A) from (3R)-3-hydroxytetradecanoyl-[acyl-carrier-protein] and UDP-N-acetyl-alpha-D-glucosamine: step 4/6.</text>
</comment>
<dbReference type="SUPFAM" id="SSF56300">
    <property type="entry name" value="Metallo-dependent phosphatases"/>
    <property type="match status" value="1"/>
</dbReference>
<dbReference type="InterPro" id="IPR029052">
    <property type="entry name" value="Metallo-depent_PP-like"/>
</dbReference>
<keyword evidence="13" id="KW-1185">Reference proteome</keyword>
<sequence>MSTVPRFGVLNAPKDWRTVDFISDLHLMPEEPATHAAWQRYMASTPADAVFILGDLFEAWIGDDAALPGSFEGDCAEVLRQAAARLPVYLMHGNRDFLVGEPFLAAHGVQFLADPTVLAWAGARYLLTHGDLLCTQDVAYQRSRQQVRSPDWQRAVLARPLAERQVMAQQMRAQSVAAQAGGVVYADIDAPLAREWLMAARAHTLIHGHIHRPGDHALGHDDAGLPLQQVVLSDWHIADQDHRAQVLRLSSDHQLERINLGPM</sequence>
<evidence type="ECO:0000256" key="7">
    <source>
        <dbReference type="ARBA" id="ARBA00023098"/>
    </source>
</evidence>
<evidence type="ECO:0000256" key="3">
    <source>
        <dbReference type="ARBA" id="ARBA00022519"/>
    </source>
</evidence>
<keyword evidence="9 10" id="KW-0464">Manganese</keyword>
<proteinExistence type="inferred from homology"/>
<dbReference type="GO" id="GO:0005737">
    <property type="term" value="C:cytoplasm"/>
    <property type="evidence" value="ECO:0007669"/>
    <property type="project" value="InterPro"/>
</dbReference>
<dbReference type="GO" id="GO:0030145">
    <property type="term" value="F:manganese ion binding"/>
    <property type="evidence" value="ECO:0007669"/>
    <property type="project" value="UniProtKB-UniRule"/>
</dbReference>
<comment type="catalytic activity">
    <reaction evidence="10">
        <text>UDP-2-N,3-O-bis[(3R)-3-hydroxytetradecanoyl]-alpha-D-glucosamine + H2O = 2-N,3-O-bis[(3R)-3-hydroxytetradecanoyl]-alpha-D-glucosaminyl 1-phosphate + UMP + 2 H(+)</text>
        <dbReference type="Rhea" id="RHEA:25213"/>
        <dbReference type="ChEBI" id="CHEBI:15377"/>
        <dbReference type="ChEBI" id="CHEBI:15378"/>
        <dbReference type="ChEBI" id="CHEBI:57865"/>
        <dbReference type="ChEBI" id="CHEBI:57957"/>
        <dbReference type="ChEBI" id="CHEBI:78847"/>
        <dbReference type="EC" id="3.6.1.54"/>
    </reaction>
</comment>
<feature type="binding site" evidence="10">
    <location>
        <position position="55"/>
    </location>
    <ligand>
        <name>Mn(2+)</name>
        <dbReference type="ChEBI" id="CHEBI:29035"/>
        <label>2</label>
    </ligand>
</feature>
<dbReference type="OrthoDB" id="9783283at2"/>
<dbReference type="GO" id="GO:0008758">
    <property type="term" value="F:UDP-2,3-diacylglucosamine hydrolase activity"/>
    <property type="evidence" value="ECO:0007669"/>
    <property type="project" value="UniProtKB-UniRule"/>
</dbReference>
<dbReference type="InterPro" id="IPR043461">
    <property type="entry name" value="LpxH-like"/>
</dbReference>
<keyword evidence="8 10" id="KW-0472">Membrane</keyword>
<dbReference type="Pfam" id="PF00149">
    <property type="entry name" value="Metallophos"/>
    <property type="match status" value="1"/>
</dbReference>
<organism evidence="12 13">
    <name type="scientific">Ottowia oryzae</name>
    <dbReference type="NCBI Taxonomy" id="2109914"/>
    <lineage>
        <taxon>Bacteria</taxon>
        <taxon>Pseudomonadati</taxon>
        <taxon>Pseudomonadota</taxon>
        <taxon>Betaproteobacteria</taxon>
        <taxon>Burkholderiales</taxon>
        <taxon>Comamonadaceae</taxon>
        <taxon>Ottowia</taxon>
    </lineage>
</organism>
<feature type="binding site" evidence="10">
    <location>
        <position position="129"/>
    </location>
    <ligand>
        <name>Mn(2+)</name>
        <dbReference type="ChEBI" id="CHEBI:29035"/>
        <label>2</label>
    </ligand>
</feature>
<evidence type="ECO:0000256" key="1">
    <source>
        <dbReference type="ARBA" id="ARBA00022475"/>
    </source>
</evidence>
<comment type="similarity">
    <text evidence="10">Belongs to the LpxH family.</text>
</comment>
<keyword evidence="4 10" id="KW-0441">Lipid A biosynthesis</keyword>
<dbReference type="UniPathway" id="UPA00359">
    <property type="reaction ID" value="UER00480"/>
</dbReference>
<name>A0A2S0MHK9_9BURK</name>
<feature type="binding site" evidence="10">
    <location>
        <begin position="94"/>
        <end position="95"/>
    </location>
    <ligand>
        <name>substrate</name>
    </ligand>
</feature>
<dbReference type="EC" id="3.6.1.54" evidence="10"/>
<feature type="domain" description="Calcineurin-like phosphoesterase" evidence="11">
    <location>
        <begin position="18"/>
        <end position="213"/>
    </location>
</feature>
<keyword evidence="7 10" id="KW-0443">Lipid metabolism</keyword>
<evidence type="ECO:0000256" key="2">
    <source>
        <dbReference type="ARBA" id="ARBA00022516"/>
    </source>
</evidence>
<keyword evidence="5 10" id="KW-0479">Metal-binding</keyword>
<comment type="caution">
    <text evidence="10">Lacks conserved residue(s) required for the propagation of feature annotation.</text>
</comment>
<feature type="binding site" evidence="10">
    <location>
        <position position="209"/>
    </location>
    <ligand>
        <name>substrate</name>
    </ligand>
</feature>
<dbReference type="GO" id="GO:0009245">
    <property type="term" value="P:lipid A biosynthetic process"/>
    <property type="evidence" value="ECO:0007669"/>
    <property type="project" value="UniProtKB-UniRule"/>
</dbReference>
<evidence type="ECO:0000256" key="9">
    <source>
        <dbReference type="ARBA" id="ARBA00023211"/>
    </source>
</evidence>
<dbReference type="Proteomes" id="UP000239709">
    <property type="component" value="Chromosome"/>
</dbReference>
<feature type="binding site" evidence="10">
    <location>
        <position position="55"/>
    </location>
    <ligand>
        <name>Mn(2+)</name>
        <dbReference type="ChEBI" id="CHEBI:29035"/>
        <label>1</label>
    </ligand>
</feature>
<feature type="binding site" evidence="10">
    <location>
        <position position="211"/>
    </location>
    <ligand>
        <name>Mn(2+)</name>
        <dbReference type="ChEBI" id="CHEBI:29035"/>
        <label>1</label>
    </ligand>
</feature>
<evidence type="ECO:0000259" key="11">
    <source>
        <dbReference type="Pfam" id="PF00149"/>
    </source>
</evidence>
<feature type="binding site" evidence="10">
    <location>
        <position position="26"/>
    </location>
    <ligand>
        <name>Mn(2+)</name>
        <dbReference type="ChEBI" id="CHEBI:29035"/>
        <label>1</label>
    </ligand>
</feature>
<dbReference type="AlphaFoldDB" id="A0A2S0MHK9"/>
<dbReference type="InterPro" id="IPR004843">
    <property type="entry name" value="Calcineurin-like_PHP"/>
</dbReference>
<comment type="subcellular location">
    <subcellularLocation>
        <location evidence="10">Cell inner membrane</location>
        <topology evidence="10">Peripheral membrane protein</topology>
        <orientation evidence="10">Cytoplasmic side</orientation>
    </subcellularLocation>
</comment>
<evidence type="ECO:0000256" key="4">
    <source>
        <dbReference type="ARBA" id="ARBA00022556"/>
    </source>
</evidence>
<dbReference type="Gene3D" id="3.60.21.10">
    <property type="match status" value="1"/>
</dbReference>
<comment type="cofactor">
    <cofactor evidence="10">
        <name>Mn(2+)</name>
        <dbReference type="ChEBI" id="CHEBI:29035"/>
    </cofactor>
    <text evidence="10">Binds 2 Mn(2+) ions per subunit in a binuclear metal center.</text>
</comment>
<dbReference type="InterPro" id="IPR010138">
    <property type="entry name" value="UDP-diacylglucosamine_Hdrlase"/>
</dbReference>
<feature type="binding site" evidence="10">
    <location>
        <position position="175"/>
    </location>
    <ligand>
        <name>substrate</name>
    </ligand>
</feature>
<evidence type="ECO:0000313" key="13">
    <source>
        <dbReference type="Proteomes" id="UP000239709"/>
    </source>
</evidence>
<comment type="function">
    <text evidence="10">Hydrolyzes the pyrophosphate bond of UDP-2,3-diacylglucosamine to yield 2,3-diacylglucosamine 1-phosphate (lipid X) and UMP by catalyzing the attack of water at the alpha-P atom. Involved in the biosynthesis of lipid A, a phosphorylated glycolipid that anchors the lipopolysaccharide to the outer membrane of the cell.</text>
</comment>
<evidence type="ECO:0000256" key="10">
    <source>
        <dbReference type="HAMAP-Rule" id="MF_00575"/>
    </source>
</evidence>
<dbReference type="RefSeq" id="WP_106703884.1">
    <property type="nucleotide sequence ID" value="NZ_CP027666.1"/>
</dbReference>
<accession>A0A2S0MHK9</accession>
<keyword evidence="2 10" id="KW-0444">Lipid biosynthesis</keyword>
<dbReference type="HAMAP" id="MF_00575">
    <property type="entry name" value="LpxH"/>
    <property type="match status" value="1"/>
</dbReference>
<dbReference type="PANTHER" id="PTHR34990:SF1">
    <property type="entry name" value="UDP-2,3-DIACYLGLUCOSAMINE HYDROLASE"/>
    <property type="match status" value="1"/>
</dbReference>
<feature type="binding site" evidence="10">
    <location>
        <position position="94"/>
    </location>
    <ligand>
        <name>Mn(2+)</name>
        <dbReference type="ChEBI" id="CHEBI:29035"/>
        <label>2</label>
    </ligand>
</feature>
<feature type="binding site" evidence="10">
    <location>
        <position position="137"/>
    </location>
    <ligand>
        <name>substrate</name>
    </ligand>
</feature>
<gene>
    <name evidence="10" type="primary">lpxH</name>
    <name evidence="12" type="ORF">C6570_14700</name>
</gene>
<dbReference type="EMBL" id="CP027666">
    <property type="protein sequence ID" value="AVO35336.1"/>
    <property type="molecule type" value="Genomic_DNA"/>
</dbReference>
<evidence type="ECO:0000256" key="5">
    <source>
        <dbReference type="ARBA" id="ARBA00022723"/>
    </source>
</evidence>
<keyword evidence="6 10" id="KW-0378">Hydrolase</keyword>
<dbReference type="CDD" id="cd07398">
    <property type="entry name" value="MPP_YbbF-LpxH"/>
    <property type="match status" value="1"/>
</dbReference>
<protein>
    <recommendedName>
        <fullName evidence="10">UDP-2,3-diacylglucosamine hydrolase</fullName>
        <ecNumber evidence="10">3.6.1.54</ecNumber>
    </recommendedName>
    <alternativeName>
        <fullName evidence="10">UDP-2,3-diacylglucosamine diphosphatase</fullName>
    </alternativeName>
</protein>
<dbReference type="KEGG" id="otk:C6570_14700"/>
<keyword evidence="1 10" id="KW-1003">Cell membrane</keyword>
<feature type="binding site" evidence="10">
    <location>
        <position position="24"/>
    </location>
    <ligand>
        <name>Mn(2+)</name>
        <dbReference type="ChEBI" id="CHEBI:29035"/>
        <label>1</label>
    </ligand>
</feature>
<evidence type="ECO:0000256" key="8">
    <source>
        <dbReference type="ARBA" id="ARBA00023136"/>
    </source>
</evidence>
<evidence type="ECO:0000256" key="6">
    <source>
        <dbReference type="ARBA" id="ARBA00022801"/>
    </source>
</evidence>
<feature type="binding site" evidence="10">
    <location>
        <position position="209"/>
    </location>
    <ligand>
        <name>Mn(2+)</name>
        <dbReference type="ChEBI" id="CHEBI:29035"/>
        <label>2</label>
    </ligand>
</feature>
<evidence type="ECO:0000313" key="12">
    <source>
        <dbReference type="EMBL" id="AVO35336.1"/>
    </source>
</evidence>
<dbReference type="NCBIfam" id="TIGR01854">
    <property type="entry name" value="lipid_A_lpxH"/>
    <property type="match status" value="1"/>
</dbReference>
<dbReference type="NCBIfam" id="NF003743">
    <property type="entry name" value="PRK05340.1"/>
    <property type="match status" value="1"/>
</dbReference>
<keyword evidence="3 10" id="KW-0997">Cell inner membrane</keyword>